<gene>
    <name evidence="3" type="ORF">DSM104635_02357</name>
</gene>
<comment type="similarity">
    <text evidence="1">Belongs to the AHA1 family.</text>
</comment>
<keyword evidence="4" id="KW-1185">Reference proteome</keyword>
<dbReference type="Gene3D" id="3.30.530.20">
    <property type="match status" value="1"/>
</dbReference>
<dbReference type="SUPFAM" id="SSF55961">
    <property type="entry name" value="Bet v1-like"/>
    <property type="match status" value="1"/>
</dbReference>
<feature type="domain" description="Activator of Hsp90 ATPase homologue 1/2-like C-terminal" evidence="2">
    <location>
        <begin position="19"/>
        <end position="150"/>
    </location>
</feature>
<dbReference type="RefSeq" id="WP_158766362.1">
    <property type="nucleotide sequence ID" value="NZ_CP047045.1"/>
</dbReference>
<organism evidence="3 4">
    <name type="scientific">Terricaulis silvestris</name>
    <dbReference type="NCBI Taxonomy" id="2686094"/>
    <lineage>
        <taxon>Bacteria</taxon>
        <taxon>Pseudomonadati</taxon>
        <taxon>Pseudomonadota</taxon>
        <taxon>Alphaproteobacteria</taxon>
        <taxon>Caulobacterales</taxon>
        <taxon>Caulobacteraceae</taxon>
        <taxon>Terricaulis</taxon>
    </lineage>
</organism>
<name>A0A6I6MQ33_9CAUL</name>
<evidence type="ECO:0000259" key="2">
    <source>
        <dbReference type="Pfam" id="PF08327"/>
    </source>
</evidence>
<proteinExistence type="inferred from homology"/>
<dbReference type="KEGG" id="tsv:DSM104635_02357"/>
<evidence type="ECO:0000313" key="4">
    <source>
        <dbReference type="Proteomes" id="UP000431269"/>
    </source>
</evidence>
<sequence>MTKRSTTHATFVIERDYPAAPAKVFAAFADPQSKAKWFGGPDDWEKSNHKLDFRIGGKEGVSGGPPGGTVHSYNGEIWDIVENERIVIAYQMHLGIQRISVSLGTTEIKPNGTGSKLIYTEQGVFLDGYDDAGQREQGTRELFDHLATFLSK</sequence>
<evidence type="ECO:0000256" key="1">
    <source>
        <dbReference type="ARBA" id="ARBA00006817"/>
    </source>
</evidence>
<dbReference type="Proteomes" id="UP000431269">
    <property type="component" value="Chromosome"/>
</dbReference>
<dbReference type="CDD" id="cd08900">
    <property type="entry name" value="SRPBCC_CalC_Aha1-like_7"/>
    <property type="match status" value="1"/>
</dbReference>
<dbReference type="AlphaFoldDB" id="A0A6I6MQ33"/>
<dbReference type="Pfam" id="PF08327">
    <property type="entry name" value="AHSA1"/>
    <property type="match status" value="1"/>
</dbReference>
<dbReference type="InterPro" id="IPR013538">
    <property type="entry name" value="ASHA1/2-like_C"/>
</dbReference>
<reference evidence="4" key="1">
    <citation type="submission" date="2019-12" db="EMBL/GenBank/DDBJ databases">
        <title>Complete genome of Terracaulis silvestris 0127_4.</title>
        <authorList>
            <person name="Vieira S."/>
            <person name="Riedel T."/>
            <person name="Sproer C."/>
            <person name="Pascual J."/>
            <person name="Boedeker C."/>
            <person name="Overmann J."/>
        </authorList>
    </citation>
    <scope>NUCLEOTIDE SEQUENCE [LARGE SCALE GENOMIC DNA]</scope>
    <source>
        <strain evidence="4">0127_4</strain>
    </source>
</reference>
<protein>
    <submittedName>
        <fullName evidence="3">Activator of Hsp90 ATPase</fullName>
    </submittedName>
</protein>
<accession>A0A6I6MQ33</accession>
<dbReference type="InterPro" id="IPR023393">
    <property type="entry name" value="START-like_dom_sf"/>
</dbReference>
<evidence type="ECO:0000313" key="3">
    <source>
        <dbReference type="EMBL" id="QGZ95508.1"/>
    </source>
</evidence>
<dbReference type="EMBL" id="CP047045">
    <property type="protein sequence ID" value="QGZ95508.1"/>
    <property type="molecule type" value="Genomic_DNA"/>
</dbReference>